<keyword evidence="2 4" id="KW-0378">Hydrolase</keyword>
<keyword evidence="1 4" id="KW-0479">Metal-binding</keyword>
<dbReference type="Proteomes" id="UP000282674">
    <property type="component" value="Unassembled WGS sequence"/>
</dbReference>
<evidence type="ECO:0000256" key="2">
    <source>
        <dbReference type="ARBA" id="ARBA00022801"/>
    </source>
</evidence>
<feature type="binding site" evidence="4">
    <location>
        <position position="277"/>
    </location>
    <ligand>
        <name>Zn(2+)</name>
        <dbReference type="ChEBI" id="CHEBI:29105"/>
        <note>catalytic</note>
    </ligand>
</feature>
<dbReference type="GO" id="GO:0006146">
    <property type="term" value="P:adenine catabolic process"/>
    <property type="evidence" value="ECO:0007669"/>
    <property type="project" value="UniProtKB-UniRule"/>
</dbReference>
<accession>A0A3M2LT43</accession>
<dbReference type="InterPro" id="IPR032466">
    <property type="entry name" value="Metal_Hydrolase"/>
</dbReference>
<comment type="catalytic activity">
    <reaction evidence="4">
        <text>adenine + H2O + H(+) = hypoxanthine + NH4(+)</text>
        <dbReference type="Rhea" id="RHEA:23688"/>
        <dbReference type="ChEBI" id="CHEBI:15377"/>
        <dbReference type="ChEBI" id="CHEBI:15378"/>
        <dbReference type="ChEBI" id="CHEBI:16708"/>
        <dbReference type="ChEBI" id="CHEBI:17368"/>
        <dbReference type="ChEBI" id="CHEBI:28938"/>
        <dbReference type="EC" id="3.5.4.2"/>
    </reaction>
</comment>
<keyword evidence="3 4" id="KW-0862">Zinc</keyword>
<feature type="site" description="Important for catalytic activity" evidence="4">
    <location>
        <position position="222"/>
    </location>
</feature>
<feature type="binding site" evidence="4">
    <location>
        <position position="18"/>
    </location>
    <ligand>
        <name>Zn(2+)</name>
        <dbReference type="ChEBI" id="CHEBI:29105"/>
        <note>catalytic</note>
    </ligand>
</feature>
<dbReference type="NCBIfam" id="TIGR01430">
    <property type="entry name" value="aden_deam"/>
    <property type="match status" value="1"/>
</dbReference>
<evidence type="ECO:0000313" key="7">
    <source>
        <dbReference type="Proteomes" id="UP000282674"/>
    </source>
</evidence>
<dbReference type="InterPro" id="IPR006330">
    <property type="entry name" value="Ado/ade_deaminase"/>
</dbReference>
<evidence type="ECO:0000256" key="3">
    <source>
        <dbReference type="ARBA" id="ARBA00022833"/>
    </source>
</evidence>
<dbReference type="AlphaFoldDB" id="A0A3M2LT43"/>
<organism evidence="6 7">
    <name type="scientific">Actinomadura harenae</name>
    <dbReference type="NCBI Taxonomy" id="2483351"/>
    <lineage>
        <taxon>Bacteria</taxon>
        <taxon>Bacillati</taxon>
        <taxon>Actinomycetota</taxon>
        <taxon>Actinomycetes</taxon>
        <taxon>Streptosporangiales</taxon>
        <taxon>Thermomonosporaceae</taxon>
        <taxon>Actinomadura</taxon>
    </lineage>
</organism>
<keyword evidence="4" id="KW-0546">Nucleotide metabolism</keyword>
<dbReference type="EMBL" id="RFFG01000051">
    <property type="protein sequence ID" value="RMI40654.1"/>
    <property type="molecule type" value="Genomic_DNA"/>
</dbReference>
<dbReference type="PANTHER" id="PTHR43114">
    <property type="entry name" value="ADENINE DEAMINASE"/>
    <property type="match status" value="1"/>
</dbReference>
<dbReference type="EC" id="3.5.4.2" evidence="4"/>
<dbReference type="GO" id="GO:0043103">
    <property type="term" value="P:hypoxanthine salvage"/>
    <property type="evidence" value="ECO:0007669"/>
    <property type="project" value="UniProtKB-UniRule"/>
</dbReference>
<sequence length="336" mass="38075">MAVDAFIAGMPKCELHLHIEGTLEPELKMRLAERNHVRMPYRTVEEARDAYKFDSLTSFLVGYYESMNVLLTEPDFYDLATAYLTKAASQNVRYAEIFFDPQAHTSRGVPFDLVIRGLRRAVLDAERLLGIRAQLIMCFLRDFSAEYAMATLMESLPYREWIVGVGLDSDERDNPPVKFAKVFARAREEGYLITAHCDIDQPNTHEHIRQCLDVIGVDRIDHGSNALEDEELTAEIARRGLGFTVCPVSNGFVTSDMKAAEIRRMLDLGLKVTINSDDPAYFLAYVSENLQAVQEKLGLGRDELVQFERNAFEIAWLPRATKDAFLTELDEYAASA</sequence>
<comment type="caution">
    <text evidence="4">Lacks conserved residue(s) required for the propagation of feature annotation.</text>
</comment>
<reference evidence="6 7" key="1">
    <citation type="submission" date="2018-10" db="EMBL/GenBank/DDBJ databases">
        <title>Isolation from soil.</title>
        <authorList>
            <person name="Hu J."/>
        </authorList>
    </citation>
    <scope>NUCLEOTIDE SEQUENCE [LARGE SCALE GENOMIC DNA]</scope>
    <source>
        <strain evidence="6 7">NEAU-Ht49</strain>
    </source>
</reference>
<dbReference type="Gene3D" id="3.20.20.140">
    <property type="entry name" value="Metal-dependent hydrolases"/>
    <property type="match status" value="1"/>
</dbReference>
<gene>
    <name evidence="6" type="primary">add</name>
    <name evidence="6" type="ORF">EBO15_25630</name>
</gene>
<name>A0A3M2LT43_9ACTN</name>
<comment type="similarity">
    <text evidence="4">Belongs to the metallo-dependent hydrolases superfamily. Adenosine and AMP deaminases family. Adenine deaminase type 2 subfamily.</text>
</comment>
<dbReference type="PANTHER" id="PTHR43114:SF7">
    <property type="entry name" value="ADENOSINE DEAMINASE DOMAIN-CONTAINING PROTEIN"/>
    <property type="match status" value="1"/>
</dbReference>
<dbReference type="SUPFAM" id="SSF51556">
    <property type="entry name" value="Metallo-dependent hydrolases"/>
    <property type="match status" value="1"/>
</dbReference>
<dbReference type="InterPro" id="IPR028892">
    <property type="entry name" value="ADE"/>
</dbReference>
<feature type="domain" description="Adenosine deaminase" evidence="5">
    <location>
        <begin position="11"/>
        <end position="331"/>
    </location>
</feature>
<dbReference type="GO" id="GO:0000034">
    <property type="term" value="F:adenine deaminase activity"/>
    <property type="evidence" value="ECO:0007669"/>
    <property type="project" value="UniProtKB-UniRule"/>
</dbReference>
<proteinExistence type="inferred from homology"/>
<feature type="binding site" evidence="4">
    <location>
        <position position="16"/>
    </location>
    <ligand>
        <name>Zn(2+)</name>
        <dbReference type="ChEBI" id="CHEBI:29105"/>
        <note>catalytic</note>
    </ligand>
</feature>
<evidence type="ECO:0000256" key="1">
    <source>
        <dbReference type="ARBA" id="ARBA00022723"/>
    </source>
</evidence>
<dbReference type="GO" id="GO:0008270">
    <property type="term" value="F:zinc ion binding"/>
    <property type="evidence" value="ECO:0007669"/>
    <property type="project" value="UniProtKB-UniRule"/>
</dbReference>
<comment type="cofactor">
    <cofactor evidence="4">
        <name>Zn(2+)</name>
        <dbReference type="ChEBI" id="CHEBI:29105"/>
    </cofactor>
    <text evidence="4">Binds 1 zinc ion per subunit.</text>
</comment>
<dbReference type="GO" id="GO:0009117">
    <property type="term" value="P:nucleotide metabolic process"/>
    <property type="evidence" value="ECO:0007669"/>
    <property type="project" value="UniProtKB-KW"/>
</dbReference>
<dbReference type="GO" id="GO:0005829">
    <property type="term" value="C:cytosol"/>
    <property type="evidence" value="ECO:0007669"/>
    <property type="project" value="TreeGrafter"/>
</dbReference>
<dbReference type="HAMAP" id="MF_01962">
    <property type="entry name" value="Adenine_deaminase"/>
    <property type="match status" value="1"/>
</dbReference>
<feature type="binding site" evidence="4">
    <location>
        <position position="278"/>
    </location>
    <ligand>
        <name>substrate</name>
    </ligand>
</feature>
<comment type="function">
    <text evidence="4">Catalyzes the hydrolytic deamination of adenine to hypoxanthine. Plays an important role in the purine salvage pathway and in nitrogen catabolism.</text>
</comment>
<protein>
    <recommendedName>
        <fullName evidence="4">Adenine deaminase</fullName>
        <shortName evidence="4">ADE</shortName>
        <ecNumber evidence="4">3.5.4.2</ecNumber>
    </recommendedName>
    <alternativeName>
        <fullName evidence="4">Adenine aminohydrolase</fullName>
        <shortName evidence="4">AAH</shortName>
    </alternativeName>
</protein>
<evidence type="ECO:0000256" key="4">
    <source>
        <dbReference type="HAMAP-Rule" id="MF_01962"/>
    </source>
</evidence>
<dbReference type="InterPro" id="IPR001365">
    <property type="entry name" value="A_deaminase_dom"/>
</dbReference>
<keyword evidence="7" id="KW-1185">Reference proteome</keyword>
<comment type="caution">
    <text evidence="6">The sequence shown here is derived from an EMBL/GenBank/DDBJ whole genome shotgun (WGS) entry which is preliminary data.</text>
</comment>
<feature type="binding site" evidence="4">
    <location>
        <position position="196"/>
    </location>
    <ligand>
        <name>Zn(2+)</name>
        <dbReference type="ChEBI" id="CHEBI:29105"/>
        <note>catalytic</note>
    </ligand>
</feature>
<dbReference type="Pfam" id="PF00962">
    <property type="entry name" value="A_deaminase"/>
    <property type="match status" value="1"/>
</dbReference>
<evidence type="ECO:0000313" key="6">
    <source>
        <dbReference type="EMBL" id="RMI40654.1"/>
    </source>
</evidence>
<dbReference type="OrthoDB" id="9779574at2"/>
<evidence type="ECO:0000259" key="5">
    <source>
        <dbReference type="Pfam" id="PF00962"/>
    </source>
</evidence>